<dbReference type="PANTHER" id="PTHR31099:SF49">
    <property type="entry name" value="MYOSIN HEAVY CHAIN-LIKE PROTEIN"/>
    <property type="match status" value="1"/>
</dbReference>
<dbReference type="PANTHER" id="PTHR31099">
    <property type="entry name" value="OS06G0165300 PROTEIN"/>
    <property type="match status" value="1"/>
</dbReference>
<reference evidence="2" key="2">
    <citation type="submission" date="2020-06" db="EMBL/GenBank/DDBJ databases">
        <title>Helianthus annuus Genome sequencing and assembly Release 2.</title>
        <authorList>
            <person name="Gouzy J."/>
            <person name="Langlade N."/>
            <person name="Munos S."/>
        </authorList>
    </citation>
    <scope>NUCLEOTIDE SEQUENCE</scope>
    <source>
        <tissue evidence="2">Leaves</tissue>
    </source>
</reference>
<organism evidence="2 3">
    <name type="scientific">Helianthus annuus</name>
    <name type="common">Common sunflower</name>
    <dbReference type="NCBI Taxonomy" id="4232"/>
    <lineage>
        <taxon>Eukaryota</taxon>
        <taxon>Viridiplantae</taxon>
        <taxon>Streptophyta</taxon>
        <taxon>Embryophyta</taxon>
        <taxon>Tracheophyta</taxon>
        <taxon>Spermatophyta</taxon>
        <taxon>Magnoliopsida</taxon>
        <taxon>eudicotyledons</taxon>
        <taxon>Gunneridae</taxon>
        <taxon>Pentapetalae</taxon>
        <taxon>asterids</taxon>
        <taxon>campanulids</taxon>
        <taxon>Asterales</taxon>
        <taxon>Asteraceae</taxon>
        <taxon>Asteroideae</taxon>
        <taxon>Heliantheae alliance</taxon>
        <taxon>Heliantheae</taxon>
        <taxon>Helianthus</taxon>
    </lineage>
</organism>
<protein>
    <submittedName>
        <fullName evidence="2">Uncharacterized protein</fullName>
    </submittedName>
</protein>
<feature type="compositionally biased region" description="Low complexity" evidence="1">
    <location>
        <begin position="197"/>
        <end position="218"/>
    </location>
</feature>
<dbReference type="Proteomes" id="UP000215914">
    <property type="component" value="Unassembled WGS sequence"/>
</dbReference>
<feature type="region of interest" description="Disordered" evidence="1">
    <location>
        <begin position="186"/>
        <end position="316"/>
    </location>
</feature>
<sequence>MKFFFIREEVIPVDMEFRQSAPIPKEDIKVLRGVAWYEKLLALPYRVFGEQVLVVAGMSDKWSEQSKDVPMLLFDGQEVALYQSAFPAFSGTMGMRPLRGGKEYWFEQIKPNFMYARAELFAAPPAATEGARYPNPRPCRAMTPAGKEIVYLSSEESVHSSEHELKPSCGVFAGVLCDLGVEHEEKRLKRPAKKKVTVSNAAATAGSAGSKGTDSGATPTFVHVEETEAEPEAEKLVRKNASKRSRADTGTETTPPAKNAATGKHNGKKASLRSHYSEFSPEVHVKDTTAGGGSTGGSGTTARKDNSRTKKPRSLSPIRAEDMLGDKYYKTYDESHANELHAPVWNLKQSDTFSEFGASREWMMGAFPRGEVRHQKDRGHDHLYRSYIYAEANASSTSHQIAREWRTIYLERSGWEKHRKRLAIEAKLFEQAQAKFQEEKVAFEKEKKSEEWGLQGLKLKLQASEDTLAEERQKWRVACKNDNKKMYTAHTKITNLEARVEEFKKSEAD</sequence>
<evidence type="ECO:0000256" key="1">
    <source>
        <dbReference type="SAM" id="MobiDB-lite"/>
    </source>
</evidence>
<reference evidence="2" key="1">
    <citation type="journal article" date="2017" name="Nature">
        <title>The sunflower genome provides insights into oil metabolism, flowering and Asterid evolution.</title>
        <authorList>
            <person name="Badouin H."/>
            <person name="Gouzy J."/>
            <person name="Grassa C.J."/>
            <person name="Murat F."/>
            <person name="Staton S.E."/>
            <person name="Cottret L."/>
            <person name="Lelandais-Briere C."/>
            <person name="Owens G.L."/>
            <person name="Carrere S."/>
            <person name="Mayjonade B."/>
            <person name="Legrand L."/>
            <person name="Gill N."/>
            <person name="Kane N.C."/>
            <person name="Bowers J.E."/>
            <person name="Hubner S."/>
            <person name="Bellec A."/>
            <person name="Berard A."/>
            <person name="Berges H."/>
            <person name="Blanchet N."/>
            <person name="Boniface M.C."/>
            <person name="Brunel D."/>
            <person name="Catrice O."/>
            <person name="Chaidir N."/>
            <person name="Claudel C."/>
            <person name="Donnadieu C."/>
            <person name="Faraut T."/>
            <person name="Fievet G."/>
            <person name="Helmstetter N."/>
            <person name="King M."/>
            <person name="Knapp S.J."/>
            <person name="Lai Z."/>
            <person name="Le Paslier M.C."/>
            <person name="Lippi Y."/>
            <person name="Lorenzon L."/>
            <person name="Mandel J.R."/>
            <person name="Marage G."/>
            <person name="Marchand G."/>
            <person name="Marquand E."/>
            <person name="Bret-Mestries E."/>
            <person name="Morien E."/>
            <person name="Nambeesan S."/>
            <person name="Nguyen T."/>
            <person name="Pegot-Espagnet P."/>
            <person name="Pouilly N."/>
            <person name="Raftis F."/>
            <person name="Sallet E."/>
            <person name="Schiex T."/>
            <person name="Thomas J."/>
            <person name="Vandecasteele C."/>
            <person name="Vares D."/>
            <person name="Vear F."/>
            <person name="Vautrin S."/>
            <person name="Crespi M."/>
            <person name="Mangin B."/>
            <person name="Burke J.M."/>
            <person name="Salse J."/>
            <person name="Munos S."/>
            <person name="Vincourt P."/>
            <person name="Rieseberg L.H."/>
            <person name="Langlade N.B."/>
        </authorList>
    </citation>
    <scope>NUCLEOTIDE SEQUENCE</scope>
    <source>
        <tissue evidence="2">Leaves</tissue>
    </source>
</reference>
<gene>
    <name evidence="2" type="ORF">HanXRQr2_Chr16g0775811</name>
</gene>
<accession>A0A9K3DVV7</accession>
<feature type="compositionally biased region" description="Gly residues" evidence="1">
    <location>
        <begin position="290"/>
        <end position="299"/>
    </location>
</feature>
<evidence type="ECO:0000313" key="3">
    <source>
        <dbReference type="Proteomes" id="UP000215914"/>
    </source>
</evidence>
<evidence type="ECO:0000313" key="2">
    <source>
        <dbReference type="EMBL" id="KAF5762359.1"/>
    </source>
</evidence>
<name>A0A9K3DVV7_HELAN</name>
<comment type="caution">
    <text evidence="2">The sequence shown here is derived from an EMBL/GenBank/DDBJ whole genome shotgun (WGS) entry which is preliminary data.</text>
</comment>
<dbReference type="EMBL" id="MNCJ02000331">
    <property type="protein sequence ID" value="KAF5762359.1"/>
    <property type="molecule type" value="Genomic_DNA"/>
</dbReference>
<keyword evidence="3" id="KW-1185">Reference proteome</keyword>
<dbReference type="Gramene" id="mRNA:HanXRQr2_Chr16g0775811">
    <property type="protein sequence ID" value="mRNA:HanXRQr2_Chr16g0775811"/>
    <property type="gene ID" value="HanXRQr2_Chr16g0775811"/>
</dbReference>
<dbReference type="AlphaFoldDB" id="A0A9K3DVV7"/>
<proteinExistence type="predicted"/>